<organism evidence="3 4">
    <name type="scientific">Cereibacter sphaeroides (strain ATCC 17023 / DSM 158 / JCM 6121 / CCUG 31486 / LMG 2827 / NBRC 12203 / NCIMB 8253 / ATH 2.4.1.)</name>
    <name type="common">Rhodobacter sphaeroides</name>
    <dbReference type="NCBI Taxonomy" id="272943"/>
    <lineage>
        <taxon>Bacteria</taxon>
        <taxon>Pseudomonadati</taxon>
        <taxon>Pseudomonadota</taxon>
        <taxon>Alphaproteobacteria</taxon>
        <taxon>Rhodobacterales</taxon>
        <taxon>Paracoccaceae</taxon>
        <taxon>Cereibacter</taxon>
    </lineage>
</organism>
<dbReference type="AlphaFoldDB" id="U5NRG0"/>
<keyword evidence="2" id="KW-0732">Signal</keyword>
<dbReference type="OrthoDB" id="7873291at2"/>
<dbReference type="KEGG" id="rsp:RSP_7603"/>
<dbReference type="GeneID" id="17312425"/>
<sequence>MPKWMLGRALTLVGLLGVTIGGAAAQTPDSRAFATEAAARAYLRQNPAGPMAKAAFLALVEFRLMRAHPGLSRAEIIAGFARAPAAPQSPARTGGGRDSSNAMY</sequence>
<protein>
    <submittedName>
        <fullName evidence="3">Uncharacterized protein</fullName>
    </submittedName>
</protein>
<name>U5NRG0_CERS4</name>
<dbReference type="RefSeq" id="WP_017140388.1">
    <property type="nucleotide sequence ID" value="NC_007494.2"/>
</dbReference>
<feature type="region of interest" description="Disordered" evidence="1">
    <location>
        <begin position="84"/>
        <end position="104"/>
    </location>
</feature>
<gene>
    <name evidence="3" type="ORF">RSP_7603</name>
</gene>
<proteinExistence type="predicted"/>
<evidence type="ECO:0000256" key="1">
    <source>
        <dbReference type="SAM" id="MobiDB-lite"/>
    </source>
</evidence>
<dbReference type="Proteomes" id="UP000002703">
    <property type="component" value="Chromosome 2"/>
</dbReference>
<evidence type="ECO:0000256" key="2">
    <source>
        <dbReference type="SAM" id="SignalP"/>
    </source>
</evidence>
<dbReference type="EnsemblBacteria" id="AGY32464">
    <property type="protein sequence ID" value="AGY32464"/>
    <property type="gene ID" value="RSP_7603"/>
</dbReference>
<dbReference type="EMBL" id="CP000144">
    <property type="protein sequence ID" value="AGY32464.1"/>
    <property type="molecule type" value="Genomic_DNA"/>
</dbReference>
<evidence type="ECO:0000313" key="3">
    <source>
        <dbReference type="EMBL" id="AGY32464.1"/>
    </source>
</evidence>
<dbReference type="STRING" id="272943.RSP_7603"/>
<accession>U5NRG0</accession>
<evidence type="ECO:0000313" key="4">
    <source>
        <dbReference type="Proteomes" id="UP000002703"/>
    </source>
</evidence>
<keyword evidence="4" id="KW-1185">Reference proteome</keyword>
<feature type="signal peptide" evidence="2">
    <location>
        <begin position="1"/>
        <end position="25"/>
    </location>
</feature>
<reference evidence="4" key="1">
    <citation type="submission" date="2005-09" db="EMBL/GenBank/DDBJ databases">
        <title>Complete sequence of chromosome 2 of Rhodobacter sphaeroides 2.4.1.</title>
        <authorList>
            <person name="Copeland A."/>
            <person name="Lucas S."/>
            <person name="Lapidus A."/>
            <person name="Barry K."/>
            <person name="Detter J.C."/>
            <person name="Glavina T."/>
            <person name="Hammon N."/>
            <person name="Israni S."/>
            <person name="Pitluck S."/>
            <person name="Richardson P."/>
            <person name="Mackenzie C."/>
            <person name="Choudhary M."/>
            <person name="Larimer F."/>
            <person name="Hauser L.J."/>
            <person name="Land M."/>
            <person name="Donohue T.J."/>
            <person name="Kaplan S."/>
        </authorList>
    </citation>
    <scope>NUCLEOTIDE SEQUENCE [LARGE SCALE GENOMIC DNA]</scope>
    <source>
        <strain evidence="4">ATCC 17023 / DSM 158 / JCM 6121 / CCUG 31486 / LMG 2827 / NBRC 12203 / NCIMB 8253 / ATH 2.4.1.</strain>
    </source>
</reference>
<feature type="chain" id="PRO_5004663014" evidence="2">
    <location>
        <begin position="26"/>
        <end position="104"/>
    </location>
</feature>